<evidence type="ECO:0000313" key="16">
    <source>
        <dbReference type="Proteomes" id="UP000190541"/>
    </source>
</evidence>
<evidence type="ECO:0000256" key="7">
    <source>
        <dbReference type="ARBA" id="ARBA00023136"/>
    </source>
</evidence>
<sequence length="656" mass="73285">MICPQDTTFAKKRISMKQILPITRITMIALALFWLTTKPTRGQTNHLRPSSQDTSAISLNEVVITENRLQLPFAKQNRNIQIIDRKQIEALPVRSVNELLSYVAGVDLRQRGPFGVQADVSIDGGTFEQTLILVNGIKAFDAQTGHNSLNLPIPTDAIERIEIIRGPTARIYGINSLTGAINIVTRKPQQSEITAHAYSGSGFKKDTANNDALFNGRGIQLSGTHTGRFGTHSLYGSHESGNGYRYNTGFRNNKVFYQGEIPTGTTNAFSLMGGYVSNDFGANGFYAAPGDTESQEIVQTVLAAIGYRSQLSSRFSLSPRVSYRYAYDDYRYFRYDLTRARSQHHGHAINSELNGSLQTTAGDVGIGLEMRNEIIRSTNIGDHNRTNYGLYAEFKTEVINKLLLNAGAYLNYNSDYGWQVFPGVDLGYQLSERWKLVAHTGTGQRIPSFTDLYLDQRPGNIGNPSLVSERAWHAEGGIKYVAGGVMAQARYFFRNMNDFIDWVRLLPDEPWQPHNFQRNRTQGITFSGSYRLFPTQSSIGLMAGLSYTWLSPHFEDSQDAGFLSKYVIESLRHQLVANLQFSIGAFSATTTARFNERISYKSYFVGDMRIAYGFKPVALYLDAQNIFNVTYIEAAAIPMPGRWLSLGAKYAISGRK</sequence>
<dbReference type="GO" id="GO:0015344">
    <property type="term" value="F:siderophore uptake transmembrane transporter activity"/>
    <property type="evidence" value="ECO:0007669"/>
    <property type="project" value="TreeGrafter"/>
</dbReference>
<dbReference type="STRING" id="623280.SAMN05660226_00779"/>
<dbReference type="InterPro" id="IPR012910">
    <property type="entry name" value="Plug_dom"/>
</dbReference>
<evidence type="ECO:0000256" key="10">
    <source>
        <dbReference type="PROSITE-ProRule" id="PRU01360"/>
    </source>
</evidence>
<evidence type="ECO:0000256" key="12">
    <source>
        <dbReference type="SAM" id="Phobius"/>
    </source>
</evidence>
<protein>
    <submittedName>
        <fullName evidence="15">Iron complex outermembrane recepter protein</fullName>
    </submittedName>
</protein>
<dbReference type="GO" id="GO:0009279">
    <property type="term" value="C:cell outer membrane"/>
    <property type="evidence" value="ECO:0007669"/>
    <property type="project" value="UniProtKB-SubCell"/>
</dbReference>
<feature type="domain" description="TonB-dependent receptor plug" evidence="14">
    <location>
        <begin position="77"/>
        <end position="179"/>
    </location>
</feature>
<evidence type="ECO:0000259" key="13">
    <source>
        <dbReference type="Pfam" id="PF00593"/>
    </source>
</evidence>
<dbReference type="SUPFAM" id="SSF56935">
    <property type="entry name" value="Porins"/>
    <property type="match status" value="1"/>
</dbReference>
<comment type="subcellular location">
    <subcellularLocation>
        <location evidence="1 10">Cell outer membrane</location>
        <topology evidence="1 10">Multi-pass membrane protein</topology>
    </subcellularLocation>
</comment>
<organism evidence="15 16">
    <name type="scientific">Parapedobacter luteus</name>
    <dbReference type="NCBI Taxonomy" id="623280"/>
    <lineage>
        <taxon>Bacteria</taxon>
        <taxon>Pseudomonadati</taxon>
        <taxon>Bacteroidota</taxon>
        <taxon>Sphingobacteriia</taxon>
        <taxon>Sphingobacteriales</taxon>
        <taxon>Sphingobacteriaceae</taxon>
        <taxon>Parapedobacter</taxon>
    </lineage>
</organism>
<keyword evidence="8" id="KW-0675">Receptor</keyword>
<evidence type="ECO:0000256" key="6">
    <source>
        <dbReference type="ARBA" id="ARBA00023077"/>
    </source>
</evidence>
<keyword evidence="3 10" id="KW-1134">Transmembrane beta strand</keyword>
<comment type="similarity">
    <text evidence="10 11">Belongs to the TonB-dependent receptor family.</text>
</comment>
<proteinExistence type="inferred from homology"/>
<keyword evidence="16" id="KW-1185">Reference proteome</keyword>
<evidence type="ECO:0000256" key="3">
    <source>
        <dbReference type="ARBA" id="ARBA00022452"/>
    </source>
</evidence>
<dbReference type="InterPro" id="IPR037066">
    <property type="entry name" value="Plug_dom_sf"/>
</dbReference>
<dbReference type="InterPro" id="IPR036942">
    <property type="entry name" value="Beta-barrel_TonB_sf"/>
</dbReference>
<dbReference type="PANTHER" id="PTHR30069">
    <property type="entry name" value="TONB-DEPENDENT OUTER MEMBRANE RECEPTOR"/>
    <property type="match status" value="1"/>
</dbReference>
<dbReference type="EMBL" id="FUYS01000002">
    <property type="protein sequence ID" value="SKB34529.1"/>
    <property type="molecule type" value="Genomic_DNA"/>
</dbReference>
<name>A0A1T5AI44_9SPHI</name>
<dbReference type="Gene3D" id="2.170.130.10">
    <property type="entry name" value="TonB-dependent receptor, plug domain"/>
    <property type="match status" value="1"/>
</dbReference>
<keyword evidence="2 10" id="KW-0813">Transport</keyword>
<evidence type="ECO:0000259" key="14">
    <source>
        <dbReference type="Pfam" id="PF07715"/>
    </source>
</evidence>
<evidence type="ECO:0000256" key="2">
    <source>
        <dbReference type="ARBA" id="ARBA00022448"/>
    </source>
</evidence>
<dbReference type="Proteomes" id="UP000190541">
    <property type="component" value="Unassembled WGS sequence"/>
</dbReference>
<dbReference type="GO" id="GO:0044718">
    <property type="term" value="P:siderophore transmembrane transport"/>
    <property type="evidence" value="ECO:0007669"/>
    <property type="project" value="TreeGrafter"/>
</dbReference>
<accession>A0A1T5AI44</accession>
<keyword evidence="7 10" id="KW-0472">Membrane</keyword>
<dbReference type="Pfam" id="PF00593">
    <property type="entry name" value="TonB_dep_Rec_b-barrel"/>
    <property type="match status" value="1"/>
</dbReference>
<dbReference type="PROSITE" id="PS52016">
    <property type="entry name" value="TONB_DEPENDENT_REC_3"/>
    <property type="match status" value="1"/>
</dbReference>
<keyword evidence="9 10" id="KW-0998">Cell outer membrane</keyword>
<feature type="transmembrane region" description="Helical" evidence="12">
    <location>
        <begin position="19"/>
        <end position="36"/>
    </location>
</feature>
<reference evidence="15 16" key="1">
    <citation type="submission" date="2017-02" db="EMBL/GenBank/DDBJ databases">
        <authorList>
            <person name="Peterson S.W."/>
        </authorList>
    </citation>
    <scope>NUCLEOTIDE SEQUENCE [LARGE SCALE GENOMIC DNA]</scope>
    <source>
        <strain evidence="15 16">DSM 22899</strain>
    </source>
</reference>
<dbReference type="AlphaFoldDB" id="A0A1T5AI44"/>
<gene>
    <name evidence="15" type="ORF">SAMN05660226_00779</name>
</gene>
<dbReference type="InterPro" id="IPR000531">
    <property type="entry name" value="Beta-barrel_TonB"/>
</dbReference>
<evidence type="ECO:0000256" key="9">
    <source>
        <dbReference type="ARBA" id="ARBA00023237"/>
    </source>
</evidence>
<feature type="domain" description="TonB-dependent receptor-like beta-barrel" evidence="13">
    <location>
        <begin position="250"/>
        <end position="626"/>
    </location>
</feature>
<keyword evidence="5" id="KW-0732">Signal</keyword>
<dbReference type="Pfam" id="PF07715">
    <property type="entry name" value="Plug"/>
    <property type="match status" value="1"/>
</dbReference>
<keyword evidence="6 11" id="KW-0798">TonB box</keyword>
<dbReference type="Gene3D" id="2.40.170.20">
    <property type="entry name" value="TonB-dependent receptor, beta-barrel domain"/>
    <property type="match status" value="1"/>
</dbReference>
<evidence type="ECO:0000256" key="5">
    <source>
        <dbReference type="ARBA" id="ARBA00022729"/>
    </source>
</evidence>
<keyword evidence="12" id="KW-1133">Transmembrane helix</keyword>
<evidence type="ECO:0000256" key="8">
    <source>
        <dbReference type="ARBA" id="ARBA00023170"/>
    </source>
</evidence>
<dbReference type="InterPro" id="IPR039426">
    <property type="entry name" value="TonB-dep_rcpt-like"/>
</dbReference>
<evidence type="ECO:0000256" key="4">
    <source>
        <dbReference type="ARBA" id="ARBA00022692"/>
    </source>
</evidence>
<dbReference type="PANTHER" id="PTHR30069:SF29">
    <property type="entry name" value="HEMOGLOBIN AND HEMOGLOBIN-HAPTOGLOBIN-BINDING PROTEIN 1-RELATED"/>
    <property type="match status" value="1"/>
</dbReference>
<evidence type="ECO:0000256" key="1">
    <source>
        <dbReference type="ARBA" id="ARBA00004571"/>
    </source>
</evidence>
<evidence type="ECO:0000313" key="15">
    <source>
        <dbReference type="EMBL" id="SKB34529.1"/>
    </source>
</evidence>
<evidence type="ECO:0000256" key="11">
    <source>
        <dbReference type="RuleBase" id="RU003357"/>
    </source>
</evidence>
<keyword evidence="4 10" id="KW-0812">Transmembrane</keyword>